<dbReference type="AlphaFoldDB" id="Q9PFA2"/>
<keyword evidence="1" id="KW-1133">Transmembrane helix</keyword>
<evidence type="ECO:0000313" key="2">
    <source>
        <dbReference type="EMBL" id="AAF83586.1"/>
    </source>
</evidence>
<gene>
    <name evidence="2" type="ordered locus">XF_0776</name>
</gene>
<evidence type="ECO:0008006" key="4">
    <source>
        <dbReference type="Google" id="ProtNLM"/>
    </source>
</evidence>
<dbReference type="HOGENOM" id="CLU_2687017_0_0_6"/>
<organism evidence="2 3">
    <name type="scientific">Xylella fastidiosa (strain 9a5c)</name>
    <dbReference type="NCBI Taxonomy" id="160492"/>
    <lineage>
        <taxon>Bacteria</taxon>
        <taxon>Pseudomonadati</taxon>
        <taxon>Pseudomonadota</taxon>
        <taxon>Gammaproteobacteria</taxon>
        <taxon>Lysobacterales</taxon>
        <taxon>Lysobacteraceae</taxon>
        <taxon>Xylella</taxon>
    </lineage>
</organism>
<evidence type="ECO:0000256" key="1">
    <source>
        <dbReference type="SAM" id="Phobius"/>
    </source>
</evidence>
<keyword evidence="1" id="KW-0472">Membrane</keyword>
<dbReference type="PIR" id="F82764">
    <property type="entry name" value="F82764"/>
</dbReference>
<dbReference type="Proteomes" id="UP000000812">
    <property type="component" value="Chromosome"/>
</dbReference>
<name>Q9PFA2_XYLFA</name>
<reference evidence="2 3" key="1">
    <citation type="journal article" date="2000" name="Nature">
        <title>The genome sequence of the plant pathogen Xylella fastidiosa.</title>
        <authorList>
            <person name="Simpson A.J."/>
            <person name="Reinach F.C."/>
            <person name="Arruda P."/>
            <person name="Abreu F.A."/>
            <person name="Acencio M."/>
            <person name="Alvarenga R."/>
            <person name="Alves L.M."/>
            <person name="Araya J.E."/>
            <person name="Baia G.S."/>
            <person name="Baptista C.S."/>
            <person name="Barros M.H."/>
            <person name="Bonaccorsi E.D."/>
            <person name="Bordin S."/>
            <person name="Bove J.M."/>
            <person name="Briones M.R."/>
            <person name="Bueno M.R."/>
            <person name="Camargo A.A."/>
            <person name="Camargo L.E."/>
            <person name="Carraro D.M."/>
            <person name="Carrer H."/>
            <person name="Colauto N.B."/>
            <person name="Colombo C."/>
            <person name="Costa F.F."/>
            <person name="Costa M.C."/>
            <person name="Costa-Neto C.M."/>
            <person name="Coutinho L.L."/>
            <person name="Cristofani M."/>
            <person name="Dias-Neto E."/>
            <person name="Docena C."/>
            <person name="El-Dorry H."/>
            <person name="Facincani A.P."/>
            <person name="Ferreira A.J."/>
            <person name="Ferreira V.C."/>
            <person name="Ferro J.A."/>
            <person name="Fraga J.S."/>
            <person name="Franca S.C."/>
            <person name="Franco M.C."/>
            <person name="Frohme M."/>
            <person name="Furlan L.R."/>
            <person name="Garnier M."/>
            <person name="Goldman G.H."/>
            <person name="Goldman M.H."/>
            <person name="Gomes S.L."/>
            <person name="Gruber A."/>
            <person name="Ho P.L."/>
            <person name="Hoheisel J.D."/>
            <person name="Junqueira M.L."/>
            <person name="Kemper E.L."/>
            <person name="Kitajima J.P."/>
            <person name="Krieger J.E."/>
            <person name="Kuramae E.E."/>
            <person name="Laigret F."/>
            <person name="Lambais M.R."/>
            <person name="Leite L.C."/>
            <person name="Lemos E.G."/>
            <person name="Lemos M.V."/>
            <person name="Lopes S.A."/>
            <person name="Lopes C.R."/>
            <person name="Machado J.A."/>
            <person name="Machado M.A."/>
            <person name="Madeira A.M."/>
            <person name="Madeira H.M."/>
            <person name="Marino C.L."/>
            <person name="Marques M.V."/>
            <person name="Martins E.A."/>
            <person name="Martins E.M."/>
            <person name="Matsukuma A.Y."/>
            <person name="Menck C.F."/>
            <person name="Miracca E.C."/>
            <person name="Miyaki C.Y."/>
            <person name="Monteriro-Vitorello C.B."/>
            <person name="Moon D.H."/>
            <person name="Nagai M.A."/>
            <person name="Nascimento A.L."/>
            <person name="Netto L.E."/>
            <person name="Nhani A.Jr."/>
            <person name="Nobrega F.G."/>
            <person name="Nunes L.R."/>
            <person name="Oliveira M.A."/>
            <person name="de Oliveira M.C."/>
            <person name="de Oliveira R.C."/>
            <person name="Palmieri D.A."/>
            <person name="Paris A."/>
            <person name="Peixoto B.R."/>
            <person name="Pereira G.A."/>
            <person name="Pereira H.A.Jr."/>
            <person name="Pesquero J.B."/>
            <person name="Quaggio R.B."/>
            <person name="Roberto P.G."/>
            <person name="Rodrigues V."/>
            <person name="de M Rosa A.J."/>
            <person name="de Rosa V.E.Jr."/>
            <person name="de Sa R.G."/>
            <person name="Santelli R.V."/>
            <person name="Sawasaki H.E."/>
            <person name="da Silva A.C."/>
            <person name="da Silva A.M."/>
            <person name="da Silva F.R."/>
            <person name="da Silva W.A.Jr."/>
            <person name="da Silveira J.F."/>
            <person name="Silvestri M.L."/>
            <person name="Siqueira W.J."/>
            <person name="de Souza A.A."/>
            <person name="de Souza A.P."/>
            <person name="Terenzi M.F."/>
            <person name="Truffi D."/>
            <person name="Tsai S.M."/>
            <person name="Tsuhako M.H."/>
            <person name="Vallada H."/>
            <person name="Van Sluys M.A."/>
            <person name="Verjovski-Almeida S."/>
            <person name="Vettore A.L."/>
            <person name="Zago M.A."/>
            <person name="Zatz M."/>
            <person name="Meidanis J."/>
            <person name="Setubal J.C."/>
        </authorList>
    </citation>
    <scope>NUCLEOTIDE SEQUENCE [LARGE SCALE GENOMIC DNA]</scope>
    <source>
        <strain evidence="2 3">9a5c</strain>
    </source>
</reference>
<feature type="transmembrane region" description="Helical" evidence="1">
    <location>
        <begin position="50"/>
        <end position="69"/>
    </location>
</feature>
<evidence type="ECO:0000313" key="3">
    <source>
        <dbReference type="Proteomes" id="UP000000812"/>
    </source>
</evidence>
<sequence length="74" mass="7881">MSRPFHVSVGRGMGEALRWGACGIGTRWGGVSVSSGMFDDGFGVDGLMLWQWYSVVVVVVVVVVVCCTVEADRG</sequence>
<proteinExistence type="predicted"/>
<protein>
    <recommendedName>
        <fullName evidence="4">Transmembrane protein</fullName>
    </recommendedName>
</protein>
<dbReference type="EMBL" id="AE003849">
    <property type="protein sequence ID" value="AAF83586.1"/>
    <property type="molecule type" value="Genomic_DNA"/>
</dbReference>
<keyword evidence="1" id="KW-0812">Transmembrane</keyword>
<dbReference type="RefSeq" id="WP_010893299.1">
    <property type="nucleotide sequence ID" value="NC_002488.3"/>
</dbReference>
<accession>Q9PFA2</accession>
<dbReference type="KEGG" id="xfa:XF_0776"/>